<evidence type="ECO:0000313" key="1">
    <source>
        <dbReference type="EMBL" id="KAJ0019976.1"/>
    </source>
</evidence>
<evidence type="ECO:0000313" key="2">
    <source>
        <dbReference type="Proteomes" id="UP001163603"/>
    </source>
</evidence>
<protein>
    <submittedName>
        <fullName evidence="1">Uncharacterized protein</fullName>
    </submittedName>
</protein>
<name>A0ACC0XL42_9ROSI</name>
<organism evidence="1 2">
    <name type="scientific">Pistacia integerrima</name>
    <dbReference type="NCBI Taxonomy" id="434235"/>
    <lineage>
        <taxon>Eukaryota</taxon>
        <taxon>Viridiplantae</taxon>
        <taxon>Streptophyta</taxon>
        <taxon>Embryophyta</taxon>
        <taxon>Tracheophyta</taxon>
        <taxon>Spermatophyta</taxon>
        <taxon>Magnoliopsida</taxon>
        <taxon>eudicotyledons</taxon>
        <taxon>Gunneridae</taxon>
        <taxon>Pentapetalae</taxon>
        <taxon>rosids</taxon>
        <taxon>malvids</taxon>
        <taxon>Sapindales</taxon>
        <taxon>Anacardiaceae</taxon>
        <taxon>Pistacia</taxon>
    </lineage>
</organism>
<dbReference type="Proteomes" id="UP001163603">
    <property type="component" value="Chromosome 11"/>
</dbReference>
<gene>
    <name evidence="1" type="ORF">Pint_31835</name>
</gene>
<dbReference type="EMBL" id="CM047746">
    <property type="protein sequence ID" value="KAJ0019976.1"/>
    <property type="molecule type" value="Genomic_DNA"/>
</dbReference>
<keyword evidence="2" id="KW-1185">Reference proteome</keyword>
<reference evidence="2" key="1">
    <citation type="journal article" date="2023" name="G3 (Bethesda)">
        <title>Genome assembly and association tests identify interacting loci associated with vigor, precocity, and sex in interspecific pistachio rootstocks.</title>
        <authorList>
            <person name="Palmer W."/>
            <person name="Jacygrad E."/>
            <person name="Sagayaradj S."/>
            <person name="Cavanaugh K."/>
            <person name="Han R."/>
            <person name="Bertier L."/>
            <person name="Beede B."/>
            <person name="Kafkas S."/>
            <person name="Golino D."/>
            <person name="Preece J."/>
            <person name="Michelmore R."/>
        </authorList>
    </citation>
    <scope>NUCLEOTIDE SEQUENCE [LARGE SCALE GENOMIC DNA]</scope>
</reference>
<accession>A0ACC0XL42</accession>
<proteinExistence type="predicted"/>
<sequence length="31" mass="3709">MFTSLTILASVIMFKVNYLSELFIYFYILAR</sequence>
<comment type="caution">
    <text evidence="1">The sequence shown here is derived from an EMBL/GenBank/DDBJ whole genome shotgun (WGS) entry which is preliminary data.</text>
</comment>